<keyword evidence="2" id="KW-1185">Reference proteome</keyword>
<evidence type="ECO:0000313" key="2">
    <source>
        <dbReference type="Proteomes" id="UP000789366"/>
    </source>
</evidence>
<reference evidence="1" key="1">
    <citation type="submission" date="2021-06" db="EMBL/GenBank/DDBJ databases">
        <authorList>
            <person name="Kallberg Y."/>
            <person name="Tangrot J."/>
            <person name="Rosling A."/>
        </authorList>
    </citation>
    <scope>NUCLEOTIDE SEQUENCE</scope>
    <source>
        <strain evidence="1">28 12/20/2015</strain>
    </source>
</reference>
<sequence length="480" mass="55893">MGGVLLDTSIDLALSFGEISEKQAKELHRLLERSVKDQERKMREQEERELREENKGSNQRKDNQQRRYLEEMMKDRLGKTDQDDSVLVQQLRVQIDRLEKKTDKTAQQEQELIDKKKKLAELEAKFKELENKTDNSSGNKDKEGKMALYIGGGIVGLMDISRSGLEGDLIIEDFVNLERIDCQQNQITSLNLINLPKLIEVLNKLEDLNIAGTNVEKDGLEYLSDSLKEISSVHSQKLTESTKLEGNLQGFLTYLSQVNKTLFEEKEKQINLLELRIQELTNSIKELKEKIVNAYLYLAPEQEKELLKELITAHLEIARFRELKRPLNEYREQRKSCNALNKKLKEKWEKLDEEGEELIEKVEIILKDCEELVTWEIELENKLSSKQLLSGKQRKFPLITFGVDQPKPTLEYLIGKGGYGEEETKKITNEVNILQSLRNRHIIQYYGLYSDNQEFLIIMDYAKNGTLTKFINDNKDKEYD</sequence>
<organism evidence="1 2">
    <name type="scientific">Cetraspora pellucida</name>
    <dbReference type="NCBI Taxonomy" id="1433469"/>
    <lineage>
        <taxon>Eukaryota</taxon>
        <taxon>Fungi</taxon>
        <taxon>Fungi incertae sedis</taxon>
        <taxon>Mucoromycota</taxon>
        <taxon>Glomeromycotina</taxon>
        <taxon>Glomeromycetes</taxon>
        <taxon>Diversisporales</taxon>
        <taxon>Gigasporaceae</taxon>
        <taxon>Cetraspora</taxon>
    </lineage>
</organism>
<comment type="caution">
    <text evidence="1">The sequence shown here is derived from an EMBL/GenBank/DDBJ whole genome shotgun (WGS) entry which is preliminary data.</text>
</comment>
<protein>
    <submittedName>
        <fullName evidence="1">2737_t:CDS:1</fullName>
    </submittedName>
</protein>
<gene>
    <name evidence="1" type="ORF">SPELUC_LOCUS6685</name>
</gene>
<accession>A0ACA9MJ21</accession>
<dbReference type="EMBL" id="CAJVPW010008088">
    <property type="protein sequence ID" value="CAG8589379.1"/>
    <property type="molecule type" value="Genomic_DNA"/>
</dbReference>
<proteinExistence type="predicted"/>
<name>A0ACA9MJ21_9GLOM</name>
<dbReference type="Proteomes" id="UP000789366">
    <property type="component" value="Unassembled WGS sequence"/>
</dbReference>
<evidence type="ECO:0000313" key="1">
    <source>
        <dbReference type="EMBL" id="CAG8589379.1"/>
    </source>
</evidence>